<dbReference type="AlphaFoldDB" id="A0A291RXR9"/>
<name>A0A291RXR9_9NOCA</name>
<dbReference type="InterPro" id="IPR010982">
    <property type="entry name" value="Lambda_DNA-bd_dom_sf"/>
</dbReference>
<dbReference type="KEGG" id="ntp:CRH09_25765"/>
<evidence type="ECO:0000313" key="3">
    <source>
        <dbReference type="Proteomes" id="UP000221961"/>
    </source>
</evidence>
<sequence>MGRILHDLRIAAKLGQLPAALRIDVSPQTIGRLEDGVSVRISTVQLEALLDLYGADSSSRADVMQLWKEVKEAKSQRDTTGWWKPYADVTYGQTFDHYLSLESAANRLRTFQLTLLPGLVQTAAYRRSITLAANPELSQAEIDRRIELMVLRQTKRLSGSGDFAMDVLLSEMALRLPVGDPDVMSEQLIKLIHVGQLPNVSIRVVPQGVIGHPGLVIGSFTLCEFPMLPSTRLTEPPVVYVEGYEGALFLEDNREVTRYRNTLTRIRHVALTEEESRTLILEVVESLR</sequence>
<proteinExistence type="predicted"/>
<dbReference type="SUPFAM" id="SSF47413">
    <property type="entry name" value="lambda repressor-like DNA-binding domains"/>
    <property type="match status" value="1"/>
</dbReference>
<dbReference type="GO" id="GO:0003677">
    <property type="term" value="F:DNA binding"/>
    <property type="evidence" value="ECO:0007669"/>
    <property type="project" value="InterPro"/>
</dbReference>
<dbReference type="InterPro" id="IPR001387">
    <property type="entry name" value="Cro/C1-type_HTH"/>
</dbReference>
<reference evidence="2 3" key="1">
    <citation type="submission" date="2017-10" db="EMBL/GenBank/DDBJ databases">
        <title>Comparative genomics between pathogenic Norcardia.</title>
        <authorList>
            <person name="Zeng L."/>
        </authorList>
    </citation>
    <scope>NUCLEOTIDE SEQUENCE [LARGE SCALE GENOMIC DNA]</scope>
    <source>
        <strain evidence="2 3">NC_YFY_NT001</strain>
    </source>
</reference>
<dbReference type="CDD" id="cd00093">
    <property type="entry name" value="HTH_XRE"/>
    <property type="match status" value="1"/>
</dbReference>
<dbReference type="Pfam" id="PF13560">
    <property type="entry name" value="HTH_31"/>
    <property type="match status" value="1"/>
</dbReference>
<dbReference type="PROSITE" id="PS50943">
    <property type="entry name" value="HTH_CROC1"/>
    <property type="match status" value="1"/>
</dbReference>
<protein>
    <submittedName>
        <fullName evidence="2">XRE family transcriptional regulator</fullName>
    </submittedName>
</protein>
<accession>A0A291RXR9</accession>
<gene>
    <name evidence="2" type="ORF">CRH09_25765</name>
</gene>
<feature type="domain" description="HTH cro/C1-type" evidence="1">
    <location>
        <begin position="5"/>
        <end position="60"/>
    </location>
</feature>
<dbReference type="EMBL" id="CP023778">
    <property type="protein sequence ID" value="ATL72107.1"/>
    <property type="molecule type" value="Genomic_DNA"/>
</dbReference>
<evidence type="ECO:0000313" key="2">
    <source>
        <dbReference type="EMBL" id="ATL72107.1"/>
    </source>
</evidence>
<organism evidence="2 3">
    <name type="scientific">Nocardia terpenica</name>
    <dbReference type="NCBI Taxonomy" id="455432"/>
    <lineage>
        <taxon>Bacteria</taxon>
        <taxon>Bacillati</taxon>
        <taxon>Actinomycetota</taxon>
        <taxon>Actinomycetes</taxon>
        <taxon>Mycobacteriales</taxon>
        <taxon>Nocardiaceae</taxon>
        <taxon>Nocardia</taxon>
    </lineage>
</organism>
<dbReference type="Pfam" id="PF19054">
    <property type="entry name" value="DUF5753"/>
    <property type="match status" value="1"/>
</dbReference>
<evidence type="ECO:0000259" key="1">
    <source>
        <dbReference type="PROSITE" id="PS50943"/>
    </source>
</evidence>
<dbReference type="Proteomes" id="UP000221961">
    <property type="component" value="Chromosome"/>
</dbReference>
<dbReference type="InterPro" id="IPR043917">
    <property type="entry name" value="DUF5753"/>
</dbReference>